<comment type="subcellular location">
    <subcellularLocation>
        <location evidence="2">Cell membrane</location>
        <topology evidence="2">Multi-pass membrane protein</topology>
    </subcellularLocation>
</comment>
<dbReference type="Gene3D" id="6.10.340.10">
    <property type="match status" value="1"/>
</dbReference>
<evidence type="ECO:0000256" key="9">
    <source>
        <dbReference type="ARBA" id="ARBA00022777"/>
    </source>
</evidence>
<accession>A0A0M6WN55</accession>
<dbReference type="InterPro" id="IPR036890">
    <property type="entry name" value="HATPase_C_sf"/>
</dbReference>
<protein>
    <recommendedName>
        <fullName evidence="3">histidine kinase</fullName>
        <ecNumber evidence="3">2.7.13.3</ecNumber>
    </recommendedName>
</protein>
<dbReference type="InterPro" id="IPR004358">
    <property type="entry name" value="Sig_transdc_His_kin-like_C"/>
</dbReference>
<dbReference type="GO" id="GO:0005524">
    <property type="term" value="F:ATP binding"/>
    <property type="evidence" value="ECO:0007669"/>
    <property type="project" value="UniProtKB-KW"/>
</dbReference>
<keyword evidence="8" id="KW-0547">Nucleotide-binding</keyword>
<feature type="domain" description="Histidine kinase" evidence="15">
    <location>
        <begin position="261"/>
        <end position="473"/>
    </location>
</feature>
<evidence type="ECO:0000256" key="13">
    <source>
        <dbReference type="ARBA" id="ARBA00023136"/>
    </source>
</evidence>
<dbReference type="Pfam" id="PF02518">
    <property type="entry name" value="HATPase_c"/>
    <property type="match status" value="1"/>
</dbReference>
<evidence type="ECO:0000256" key="10">
    <source>
        <dbReference type="ARBA" id="ARBA00022840"/>
    </source>
</evidence>
<dbReference type="Gene3D" id="3.30.565.10">
    <property type="entry name" value="Histidine kinase-like ATPase, C-terminal domain"/>
    <property type="match status" value="1"/>
</dbReference>
<dbReference type="CDD" id="cd06225">
    <property type="entry name" value="HAMP"/>
    <property type="match status" value="1"/>
</dbReference>
<dbReference type="InterPro" id="IPR003660">
    <property type="entry name" value="HAMP_dom"/>
</dbReference>
<dbReference type="GO" id="GO:0005886">
    <property type="term" value="C:plasma membrane"/>
    <property type="evidence" value="ECO:0007669"/>
    <property type="project" value="UniProtKB-SubCell"/>
</dbReference>
<dbReference type="EMBL" id="CVRQ01000019">
    <property type="protein sequence ID" value="CRL37596.1"/>
    <property type="molecule type" value="Genomic_DNA"/>
</dbReference>
<evidence type="ECO:0000256" key="4">
    <source>
        <dbReference type="ARBA" id="ARBA00022475"/>
    </source>
</evidence>
<keyword evidence="5" id="KW-0597">Phosphoprotein</keyword>
<evidence type="ECO:0000256" key="1">
    <source>
        <dbReference type="ARBA" id="ARBA00000085"/>
    </source>
</evidence>
<evidence type="ECO:0000256" key="3">
    <source>
        <dbReference type="ARBA" id="ARBA00012438"/>
    </source>
</evidence>
<dbReference type="InterPro" id="IPR050398">
    <property type="entry name" value="HssS/ArlS-like"/>
</dbReference>
<dbReference type="PROSITE" id="PS50885">
    <property type="entry name" value="HAMP"/>
    <property type="match status" value="1"/>
</dbReference>
<evidence type="ECO:0000259" key="16">
    <source>
        <dbReference type="PROSITE" id="PS50885"/>
    </source>
</evidence>
<keyword evidence="6" id="KW-0808">Transferase</keyword>
<dbReference type="Proteomes" id="UP000049472">
    <property type="component" value="Unassembled WGS sequence"/>
</dbReference>
<dbReference type="InterPro" id="IPR003594">
    <property type="entry name" value="HATPase_dom"/>
</dbReference>
<dbReference type="AlphaFoldDB" id="A0A0M6WN55"/>
<keyword evidence="10" id="KW-0067">ATP-binding</keyword>
<dbReference type="SUPFAM" id="SSF47384">
    <property type="entry name" value="Homodimeric domain of signal transducing histidine kinase"/>
    <property type="match status" value="1"/>
</dbReference>
<evidence type="ECO:0000256" key="6">
    <source>
        <dbReference type="ARBA" id="ARBA00022679"/>
    </source>
</evidence>
<evidence type="ECO:0000313" key="18">
    <source>
        <dbReference type="Proteomes" id="UP000049472"/>
    </source>
</evidence>
<dbReference type="SMART" id="SM00387">
    <property type="entry name" value="HATPase_c"/>
    <property type="match status" value="1"/>
</dbReference>
<dbReference type="RefSeq" id="WP_055061809.1">
    <property type="nucleotide sequence ID" value="NZ_CVRQ01000019.1"/>
</dbReference>
<dbReference type="PRINTS" id="PR00344">
    <property type="entry name" value="BCTRLSENSOR"/>
</dbReference>
<dbReference type="Pfam" id="PF00512">
    <property type="entry name" value="HisKA"/>
    <property type="match status" value="1"/>
</dbReference>
<dbReference type="InterPro" id="IPR003661">
    <property type="entry name" value="HisK_dim/P_dom"/>
</dbReference>
<dbReference type="SUPFAM" id="SSF55874">
    <property type="entry name" value="ATPase domain of HSP90 chaperone/DNA topoisomerase II/histidine kinase"/>
    <property type="match status" value="1"/>
</dbReference>
<organism evidence="17 18">
    <name type="scientific">Agathobacter rectalis</name>
    <dbReference type="NCBI Taxonomy" id="39491"/>
    <lineage>
        <taxon>Bacteria</taxon>
        <taxon>Bacillati</taxon>
        <taxon>Bacillota</taxon>
        <taxon>Clostridia</taxon>
        <taxon>Lachnospirales</taxon>
        <taxon>Lachnospiraceae</taxon>
        <taxon>Agathobacter</taxon>
    </lineage>
</organism>
<evidence type="ECO:0000256" key="12">
    <source>
        <dbReference type="ARBA" id="ARBA00023012"/>
    </source>
</evidence>
<dbReference type="SMART" id="SM00304">
    <property type="entry name" value="HAMP"/>
    <property type="match status" value="1"/>
</dbReference>
<dbReference type="CDD" id="cd00082">
    <property type="entry name" value="HisKA"/>
    <property type="match status" value="1"/>
</dbReference>
<reference evidence="18" key="1">
    <citation type="submission" date="2015-05" db="EMBL/GenBank/DDBJ databases">
        <authorList>
            <consortium name="Pathogen Informatics"/>
        </authorList>
    </citation>
    <scope>NUCLEOTIDE SEQUENCE [LARGE SCALE GENOMIC DNA]</scope>
    <source>
        <strain evidence="18">T1-815</strain>
    </source>
</reference>
<keyword evidence="4" id="KW-1003">Cell membrane</keyword>
<evidence type="ECO:0000256" key="8">
    <source>
        <dbReference type="ARBA" id="ARBA00022741"/>
    </source>
</evidence>
<keyword evidence="7 14" id="KW-0812">Transmembrane</keyword>
<feature type="transmembrane region" description="Helical" evidence="14">
    <location>
        <begin position="176"/>
        <end position="196"/>
    </location>
</feature>
<evidence type="ECO:0000256" key="11">
    <source>
        <dbReference type="ARBA" id="ARBA00022989"/>
    </source>
</evidence>
<proteinExistence type="predicted"/>
<dbReference type="PANTHER" id="PTHR45528">
    <property type="entry name" value="SENSOR HISTIDINE KINASE CPXA"/>
    <property type="match status" value="1"/>
</dbReference>
<evidence type="ECO:0000259" key="15">
    <source>
        <dbReference type="PROSITE" id="PS50109"/>
    </source>
</evidence>
<evidence type="ECO:0000313" key="17">
    <source>
        <dbReference type="EMBL" id="CRL37596.1"/>
    </source>
</evidence>
<keyword evidence="9 17" id="KW-0418">Kinase</keyword>
<evidence type="ECO:0000256" key="2">
    <source>
        <dbReference type="ARBA" id="ARBA00004651"/>
    </source>
</evidence>
<feature type="domain" description="HAMP" evidence="16">
    <location>
        <begin position="194"/>
        <end position="246"/>
    </location>
</feature>
<keyword evidence="12" id="KW-0902">Two-component regulatory system</keyword>
<dbReference type="SMART" id="SM00388">
    <property type="entry name" value="HisKA"/>
    <property type="match status" value="1"/>
</dbReference>
<dbReference type="PROSITE" id="PS50109">
    <property type="entry name" value="HIS_KIN"/>
    <property type="match status" value="1"/>
</dbReference>
<dbReference type="GO" id="GO:0000155">
    <property type="term" value="F:phosphorelay sensor kinase activity"/>
    <property type="evidence" value="ECO:0007669"/>
    <property type="project" value="InterPro"/>
</dbReference>
<dbReference type="InterPro" id="IPR036097">
    <property type="entry name" value="HisK_dim/P_sf"/>
</dbReference>
<dbReference type="PANTHER" id="PTHR45528:SF1">
    <property type="entry name" value="SENSOR HISTIDINE KINASE CPXA"/>
    <property type="match status" value="1"/>
</dbReference>
<sequence>MKFFYKMFLGMTVILAVALGMIEYVTLSYSLEHAVKREQDSALSQHQMIKYSIETVILNMKSEDVDKELTDMMSQSAKSIVGDEGGMYLADDDDGKRIYANSCNYEQKDIKVKDGTLTYSIVSKENTKDTGEKQSGRYIHVKSSFKLNDNRYILITESDITPVFDESKELRYRCSMYYIVIFAVGMMVILILSWMITKPLAGLTATTKKFADGDYTARSDVKTKDEIGELAMAFNELAKNLESKVYELQMAAKKQEDFTANFAHELKTPMTSIIGYADTLYQKKMSEDEVHSAAGVILNEGMRLEALSFKLLELITLDKNDFRLEETRISEIIADCVETAHEAARKHNTEIVYSADEAWVWLEYDLFKTMLLNLIDNAVKSGGSKVDVSGRLISHSIYRIAVSDNGRGIPPEDIERITEAFYMVDKSRSRSEHGAGLGLALVSRIAKLHDTKIHYESESGKGTKVYFDMKAEALDEK</sequence>
<evidence type="ECO:0000256" key="7">
    <source>
        <dbReference type="ARBA" id="ARBA00022692"/>
    </source>
</evidence>
<comment type="catalytic activity">
    <reaction evidence="1">
        <text>ATP + protein L-histidine = ADP + protein N-phospho-L-histidine.</text>
        <dbReference type="EC" id="2.7.13.3"/>
    </reaction>
</comment>
<keyword evidence="13 14" id="KW-0472">Membrane</keyword>
<gene>
    <name evidence="17" type="ORF">T1815_16231</name>
</gene>
<evidence type="ECO:0000256" key="14">
    <source>
        <dbReference type="SAM" id="Phobius"/>
    </source>
</evidence>
<dbReference type="SUPFAM" id="SSF158472">
    <property type="entry name" value="HAMP domain-like"/>
    <property type="match status" value="1"/>
</dbReference>
<keyword evidence="18" id="KW-1185">Reference proteome</keyword>
<dbReference type="EC" id="2.7.13.3" evidence="3"/>
<evidence type="ECO:0000256" key="5">
    <source>
        <dbReference type="ARBA" id="ARBA00022553"/>
    </source>
</evidence>
<dbReference type="CDD" id="cd00075">
    <property type="entry name" value="HATPase"/>
    <property type="match status" value="1"/>
</dbReference>
<dbReference type="InterPro" id="IPR005467">
    <property type="entry name" value="His_kinase_dom"/>
</dbReference>
<dbReference type="Gene3D" id="1.10.287.130">
    <property type="match status" value="1"/>
</dbReference>
<keyword evidence="11 14" id="KW-1133">Transmembrane helix</keyword>
<name>A0A0M6WN55_9FIRM</name>
<dbReference type="Pfam" id="PF00672">
    <property type="entry name" value="HAMP"/>
    <property type="match status" value="1"/>
</dbReference>